<feature type="region of interest" description="Disordered" evidence="1">
    <location>
        <begin position="1"/>
        <end position="23"/>
    </location>
</feature>
<comment type="caution">
    <text evidence="2">The sequence shown here is derived from an EMBL/GenBank/DDBJ whole genome shotgun (WGS) entry which is preliminary data.</text>
</comment>
<organism evidence="2 3">
    <name type="scientific">Bifidobacterium asteroides</name>
    <dbReference type="NCBI Taxonomy" id="1684"/>
    <lineage>
        <taxon>Bacteria</taxon>
        <taxon>Bacillati</taxon>
        <taxon>Actinomycetota</taxon>
        <taxon>Actinomycetes</taxon>
        <taxon>Bifidobacteriales</taxon>
        <taxon>Bifidobacteriaceae</taxon>
        <taxon>Bifidobacterium</taxon>
    </lineage>
</organism>
<sequence length="334" mass="36403">MARTVSGLQQSRSPSISVQPSRSLRSSSVTVISDIRESSPIIQPHHSNPQILRMPIARSAPCMRSLGCTANIHCRQTDTSDPKLAHAGKITETATERPRMSIATYEGVSALSLGLPPTTAVPAAKGDLPLRAFTTRPPVSSRLRQHFSTNIDKIVMLALLRPGTIPVTDGAHCHEVLVMAVGLKTPDVPEDVLEHIAAMRSSGMVFIAIHRNEAGPVCTPAVRRALPAKAGHETRHTLHVGRPRPADQTNLTLVGKDMDQVWDSLCAQVTLDQTDGRDLDNRLAVRERIDLLKAQETKLTGDHGRARTTQDRNTAFAKLQKVRAELKQLSADDR</sequence>
<name>A0A318MN09_9BIFI</name>
<dbReference type="EMBL" id="QGLL01000002">
    <property type="protein sequence ID" value="PXY85351.1"/>
    <property type="molecule type" value="Genomic_DNA"/>
</dbReference>
<feature type="compositionally biased region" description="Polar residues" evidence="1">
    <location>
        <begin position="1"/>
        <end position="14"/>
    </location>
</feature>
<dbReference type="AlphaFoldDB" id="A0A318MN09"/>
<evidence type="ECO:0000313" key="2">
    <source>
        <dbReference type="EMBL" id="PXY85351.1"/>
    </source>
</evidence>
<accession>A0A318MN09</accession>
<protein>
    <recommendedName>
        <fullName evidence="4">DUF4391 domain-containing protein</fullName>
    </recommendedName>
</protein>
<reference evidence="2 3" key="1">
    <citation type="submission" date="2018-05" db="EMBL/GenBank/DDBJ databases">
        <title>Reference genomes for bee gut microbiota database.</title>
        <authorList>
            <person name="Ellegaard K.M."/>
        </authorList>
    </citation>
    <scope>NUCLEOTIDE SEQUENCE [LARGE SCALE GENOMIC DNA]</scope>
    <source>
        <strain evidence="2 3">ESL0200</strain>
    </source>
</reference>
<evidence type="ECO:0008006" key="4">
    <source>
        <dbReference type="Google" id="ProtNLM"/>
    </source>
</evidence>
<dbReference type="Pfam" id="PF14335">
    <property type="entry name" value="DUF4391"/>
    <property type="match status" value="1"/>
</dbReference>
<dbReference type="Proteomes" id="UP000247744">
    <property type="component" value="Unassembled WGS sequence"/>
</dbReference>
<evidence type="ECO:0000256" key="1">
    <source>
        <dbReference type="SAM" id="MobiDB-lite"/>
    </source>
</evidence>
<evidence type="ECO:0000313" key="3">
    <source>
        <dbReference type="Proteomes" id="UP000247744"/>
    </source>
</evidence>
<gene>
    <name evidence="2" type="ORF">DKK75_01950</name>
</gene>
<dbReference type="OrthoDB" id="3237262at2"/>
<dbReference type="InterPro" id="IPR025503">
    <property type="entry name" value="DUF4391"/>
</dbReference>
<proteinExistence type="predicted"/>